<reference evidence="1" key="1">
    <citation type="journal article" date="2023" name="Mol. Phylogenet. Evol.">
        <title>Genome-scale phylogeny and comparative genomics of the fungal order Sordariales.</title>
        <authorList>
            <person name="Hensen N."/>
            <person name="Bonometti L."/>
            <person name="Westerberg I."/>
            <person name="Brannstrom I.O."/>
            <person name="Guillou S."/>
            <person name="Cros-Aarteil S."/>
            <person name="Calhoun S."/>
            <person name="Haridas S."/>
            <person name="Kuo A."/>
            <person name="Mondo S."/>
            <person name="Pangilinan J."/>
            <person name="Riley R."/>
            <person name="LaButti K."/>
            <person name="Andreopoulos B."/>
            <person name="Lipzen A."/>
            <person name="Chen C."/>
            <person name="Yan M."/>
            <person name="Daum C."/>
            <person name="Ng V."/>
            <person name="Clum A."/>
            <person name="Steindorff A."/>
            <person name="Ohm R.A."/>
            <person name="Martin F."/>
            <person name="Silar P."/>
            <person name="Natvig D.O."/>
            <person name="Lalanne C."/>
            <person name="Gautier V."/>
            <person name="Ament-Velasquez S.L."/>
            <person name="Kruys A."/>
            <person name="Hutchinson M.I."/>
            <person name="Powell A.J."/>
            <person name="Barry K."/>
            <person name="Miller A.N."/>
            <person name="Grigoriev I.V."/>
            <person name="Debuchy R."/>
            <person name="Gladieux P."/>
            <person name="Hiltunen Thoren M."/>
            <person name="Johannesson H."/>
        </authorList>
    </citation>
    <scope>NUCLEOTIDE SEQUENCE</scope>
    <source>
        <strain evidence="1">CBS 731.68</strain>
    </source>
</reference>
<dbReference type="EMBL" id="MU853227">
    <property type="protein sequence ID" value="KAK4124338.1"/>
    <property type="molecule type" value="Genomic_DNA"/>
</dbReference>
<keyword evidence="2" id="KW-1185">Reference proteome</keyword>
<comment type="caution">
    <text evidence="1">The sequence shown here is derived from an EMBL/GenBank/DDBJ whole genome shotgun (WGS) entry which is preliminary data.</text>
</comment>
<sequence>MRRASQVWRSMLFGPWKESKPAQGDWDASLPDDKPCATRVLLSIVHGTFCNVPKTVGVVQLYDIVLLVDKYALLRALQPWVNPWERLMKAHATWKLGSEELLSVTIRDLVWGMTVGSTDDDGGASAASYAGGGLLTFEEHLGPPDLLEMVTKLRLSVIQDSLDFFNRELDARSHTHPAWPLTASPKRRASLTSASHCDAVILGRIWWSFRQLNEDLLPRHAREYSKSAFHPLWLLSDTFTVKMKAMPALDGYRHDGCIPLEKWSKFKAATRNHERLKNFLQPHLKKRLAAQRAKIGL</sequence>
<evidence type="ECO:0000313" key="1">
    <source>
        <dbReference type="EMBL" id="KAK4124338.1"/>
    </source>
</evidence>
<organism evidence="1 2">
    <name type="scientific">Parathielavia appendiculata</name>
    <dbReference type="NCBI Taxonomy" id="2587402"/>
    <lineage>
        <taxon>Eukaryota</taxon>
        <taxon>Fungi</taxon>
        <taxon>Dikarya</taxon>
        <taxon>Ascomycota</taxon>
        <taxon>Pezizomycotina</taxon>
        <taxon>Sordariomycetes</taxon>
        <taxon>Sordariomycetidae</taxon>
        <taxon>Sordariales</taxon>
        <taxon>Chaetomiaceae</taxon>
        <taxon>Parathielavia</taxon>
    </lineage>
</organism>
<proteinExistence type="predicted"/>
<name>A0AAN6U0Y4_9PEZI</name>
<accession>A0AAN6U0Y4</accession>
<dbReference type="AlphaFoldDB" id="A0AAN6U0Y4"/>
<evidence type="ECO:0000313" key="2">
    <source>
        <dbReference type="Proteomes" id="UP001302602"/>
    </source>
</evidence>
<dbReference type="RefSeq" id="XP_062648109.1">
    <property type="nucleotide sequence ID" value="XM_062787135.1"/>
</dbReference>
<dbReference type="Proteomes" id="UP001302602">
    <property type="component" value="Unassembled WGS sequence"/>
</dbReference>
<reference evidence="1" key="2">
    <citation type="submission" date="2023-05" db="EMBL/GenBank/DDBJ databases">
        <authorList>
            <consortium name="Lawrence Berkeley National Laboratory"/>
            <person name="Steindorff A."/>
            <person name="Hensen N."/>
            <person name="Bonometti L."/>
            <person name="Westerberg I."/>
            <person name="Brannstrom I.O."/>
            <person name="Guillou S."/>
            <person name="Cros-Aarteil S."/>
            <person name="Calhoun S."/>
            <person name="Haridas S."/>
            <person name="Kuo A."/>
            <person name="Mondo S."/>
            <person name="Pangilinan J."/>
            <person name="Riley R."/>
            <person name="Labutti K."/>
            <person name="Andreopoulos B."/>
            <person name="Lipzen A."/>
            <person name="Chen C."/>
            <person name="Yanf M."/>
            <person name="Daum C."/>
            <person name="Ng V."/>
            <person name="Clum A."/>
            <person name="Ohm R."/>
            <person name="Martin F."/>
            <person name="Silar P."/>
            <person name="Natvig D."/>
            <person name="Lalanne C."/>
            <person name="Gautier V."/>
            <person name="Ament-Velasquez S.L."/>
            <person name="Kruys A."/>
            <person name="Hutchinson M.I."/>
            <person name="Powell A.J."/>
            <person name="Barry K."/>
            <person name="Miller A.N."/>
            <person name="Grigoriev I.V."/>
            <person name="Debuchy R."/>
            <person name="Gladieux P."/>
            <person name="Thoren M.H."/>
            <person name="Johannesson H."/>
        </authorList>
    </citation>
    <scope>NUCLEOTIDE SEQUENCE</scope>
    <source>
        <strain evidence="1">CBS 731.68</strain>
    </source>
</reference>
<protein>
    <submittedName>
        <fullName evidence="1">Uncharacterized protein</fullName>
    </submittedName>
</protein>
<dbReference type="GeneID" id="87823905"/>
<gene>
    <name evidence="1" type="ORF">N657DRAFT_388658</name>
</gene>